<accession>A0A2A2I5A8</accession>
<comment type="caution">
    <text evidence="2">The sequence shown here is derived from an EMBL/GenBank/DDBJ whole genome shotgun (WGS) entry which is preliminary data.</text>
</comment>
<feature type="transmembrane region" description="Helical" evidence="1">
    <location>
        <begin position="28"/>
        <end position="52"/>
    </location>
</feature>
<proteinExistence type="predicted"/>
<evidence type="ECO:0000256" key="1">
    <source>
        <dbReference type="SAM" id="Phobius"/>
    </source>
</evidence>
<sequence>MKQLDSLMANEYNLTGKYSHGNTMLYMYYIRLIVIILGWLTLFGWAFSILVMGKDIIFLAGFLGNNKYSGDLTGLQFVVVILLQTVLVATLSRCFFKLAKVLNNCLKEKVIANVIVEQLQSLAKNVLLFCLLTLIMQPVIEFVLVFNLPEGEKSVSVSASFWLLLMMLVSSTLIPVLKLLRRETIQAF</sequence>
<dbReference type="AlphaFoldDB" id="A0A2A2I5A8"/>
<gene>
    <name evidence="2" type="ORF">CF392_06985</name>
</gene>
<keyword evidence="1" id="KW-1133">Transmembrane helix</keyword>
<feature type="transmembrane region" description="Helical" evidence="1">
    <location>
        <begin position="126"/>
        <end position="148"/>
    </location>
</feature>
<dbReference type="RefSeq" id="WP_095610744.1">
    <property type="nucleotide sequence ID" value="NZ_NMPM01000034.1"/>
</dbReference>
<evidence type="ECO:0000313" key="2">
    <source>
        <dbReference type="EMBL" id="PAV26213.1"/>
    </source>
</evidence>
<organism evidence="2 3">
    <name type="scientific">Tamilnaduibacter salinus</name>
    <dbReference type="NCBI Taxonomy" id="1484056"/>
    <lineage>
        <taxon>Bacteria</taxon>
        <taxon>Pseudomonadati</taxon>
        <taxon>Pseudomonadota</taxon>
        <taxon>Gammaproteobacteria</taxon>
        <taxon>Pseudomonadales</taxon>
        <taxon>Marinobacteraceae</taxon>
        <taxon>Tamilnaduibacter</taxon>
    </lineage>
</organism>
<feature type="transmembrane region" description="Helical" evidence="1">
    <location>
        <begin position="72"/>
        <end position="91"/>
    </location>
</feature>
<name>A0A2A2I5A8_9GAMM</name>
<reference evidence="2 3" key="1">
    <citation type="submission" date="2017-07" db="EMBL/GenBank/DDBJ databases">
        <title>Tamlnaduibacter salinus (Mi-7) genome sequencing.</title>
        <authorList>
            <person name="Verma A."/>
            <person name="Krishnamurthi S."/>
        </authorList>
    </citation>
    <scope>NUCLEOTIDE SEQUENCE [LARGE SCALE GENOMIC DNA]</scope>
    <source>
        <strain evidence="2 3">Mi-7</strain>
    </source>
</reference>
<feature type="transmembrane region" description="Helical" evidence="1">
    <location>
        <begin position="160"/>
        <end position="180"/>
    </location>
</feature>
<protein>
    <submittedName>
        <fullName evidence="2">Uncharacterized protein</fullName>
    </submittedName>
</protein>
<dbReference type="EMBL" id="NMPM01000034">
    <property type="protein sequence ID" value="PAV26213.1"/>
    <property type="molecule type" value="Genomic_DNA"/>
</dbReference>
<keyword evidence="1" id="KW-0812">Transmembrane</keyword>
<keyword evidence="3" id="KW-1185">Reference proteome</keyword>
<evidence type="ECO:0000313" key="3">
    <source>
        <dbReference type="Proteomes" id="UP000218332"/>
    </source>
</evidence>
<dbReference type="Proteomes" id="UP000218332">
    <property type="component" value="Unassembled WGS sequence"/>
</dbReference>
<keyword evidence="1" id="KW-0472">Membrane</keyword>